<feature type="binding site" evidence="7">
    <location>
        <position position="27"/>
    </location>
    <ligand>
        <name>glyoxylate</name>
        <dbReference type="ChEBI" id="CHEBI:36655"/>
    </ligand>
</feature>
<feature type="domain" description="FMN hydroxy acid dehydrogenase" evidence="8">
    <location>
        <begin position="1"/>
        <end position="378"/>
    </location>
</feature>
<dbReference type="EC" id="1.1.2.3" evidence="9"/>
<dbReference type="CDD" id="cd02809">
    <property type="entry name" value="alpha_hydroxyacid_oxid_FMN"/>
    <property type="match status" value="1"/>
</dbReference>
<reference evidence="9 10" key="1">
    <citation type="submission" date="2014-09" db="EMBL/GenBank/DDBJ databases">
        <title>Vibrio maritimus JCM 19240. (C210) whole genome shotgun sequence.</title>
        <authorList>
            <person name="Sawabe T."/>
            <person name="Meirelles P."/>
            <person name="Nakanishi M."/>
            <person name="Sayaka M."/>
            <person name="Hattori M."/>
            <person name="Ohkuma M."/>
        </authorList>
    </citation>
    <scope>NUCLEOTIDE SEQUENCE [LARGE SCALE GENOMIC DNA]</scope>
    <source>
        <strain evidence="9 10">JCM 19240</strain>
    </source>
</reference>
<name>A0A090T9C8_9VIBR</name>
<feature type="binding site" evidence="7">
    <location>
        <position position="276"/>
    </location>
    <ligand>
        <name>glyoxylate</name>
        <dbReference type="ChEBI" id="CHEBI:36655"/>
    </ligand>
</feature>
<feature type="binding site" evidence="7">
    <location>
        <position position="130"/>
    </location>
    <ligand>
        <name>FMN</name>
        <dbReference type="ChEBI" id="CHEBI:58210"/>
    </ligand>
</feature>
<dbReference type="Gene3D" id="3.20.20.70">
    <property type="entry name" value="Aldolase class I"/>
    <property type="match status" value="1"/>
</dbReference>
<feature type="binding site" evidence="7">
    <location>
        <begin position="80"/>
        <end position="82"/>
    </location>
    <ligand>
        <name>FMN</name>
        <dbReference type="ChEBI" id="CHEBI:58210"/>
    </ligand>
</feature>
<feature type="binding site" evidence="7">
    <location>
        <begin position="308"/>
        <end position="312"/>
    </location>
    <ligand>
        <name>FMN</name>
        <dbReference type="ChEBI" id="CHEBI:58210"/>
    </ligand>
</feature>
<evidence type="ECO:0000256" key="5">
    <source>
        <dbReference type="ARBA" id="ARBA00024042"/>
    </source>
</evidence>
<keyword evidence="4 9" id="KW-0560">Oxidoreductase</keyword>
<dbReference type="GO" id="GO:0004459">
    <property type="term" value="F:L-lactate dehydrogenase (NAD+) activity"/>
    <property type="evidence" value="ECO:0007669"/>
    <property type="project" value="TreeGrafter"/>
</dbReference>
<feature type="binding site" evidence="7">
    <location>
        <position position="279"/>
    </location>
    <ligand>
        <name>glyoxylate</name>
        <dbReference type="ChEBI" id="CHEBI:36655"/>
    </ligand>
</feature>
<comment type="similarity">
    <text evidence="5">Belongs to the FMN-dependent alpha-hydroxy acid dehydrogenase family.</text>
</comment>
<feature type="binding site" evidence="7">
    <location>
        <position position="167"/>
    </location>
    <ligand>
        <name>glyoxylate</name>
        <dbReference type="ChEBI" id="CHEBI:36655"/>
    </ligand>
</feature>
<feature type="binding site" evidence="7">
    <location>
        <position position="252"/>
    </location>
    <ligand>
        <name>FMN</name>
        <dbReference type="ChEBI" id="CHEBI:58210"/>
    </ligand>
</feature>
<dbReference type="PIRSF" id="PIRSF000138">
    <property type="entry name" value="Al-hdrx_acd_dh"/>
    <property type="match status" value="1"/>
</dbReference>
<dbReference type="PANTHER" id="PTHR10578">
    <property type="entry name" value="S -2-HYDROXY-ACID OXIDASE-RELATED"/>
    <property type="match status" value="1"/>
</dbReference>
<dbReference type="InterPro" id="IPR037396">
    <property type="entry name" value="FMN_HAD"/>
</dbReference>
<keyword evidence="10" id="KW-1185">Reference proteome</keyword>
<feature type="binding site" evidence="7">
    <location>
        <position position="158"/>
    </location>
    <ligand>
        <name>FMN</name>
        <dbReference type="ChEBI" id="CHEBI:58210"/>
    </ligand>
</feature>
<dbReference type="GO" id="GO:0010181">
    <property type="term" value="F:FMN binding"/>
    <property type="evidence" value="ECO:0007669"/>
    <property type="project" value="InterPro"/>
</dbReference>
<dbReference type="GO" id="GO:0004460">
    <property type="term" value="F:L-lactate dehydrogenase (cytochrome) activity"/>
    <property type="evidence" value="ECO:0007669"/>
    <property type="project" value="UniProtKB-EC"/>
</dbReference>
<feature type="binding site" evidence="7">
    <location>
        <begin position="331"/>
        <end position="332"/>
    </location>
    <ligand>
        <name>FMN</name>
        <dbReference type="ChEBI" id="CHEBI:58210"/>
    </ligand>
</feature>
<evidence type="ECO:0000256" key="7">
    <source>
        <dbReference type="PIRSR" id="PIRSR000138-2"/>
    </source>
</evidence>
<dbReference type="Proteomes" id="UP000029224">
    <property type="component" value="Unassembled WGS sequence"/>
</dbReference>
<dbReference type="InterPro" id="IPR000262">
    <property type="entry name" value="FMN-dep_DH"/>
</dbReference>
<reference evidence="9 10" key="2">
    <citation type="submission" date="2014-09" db="EMBL/GenBank/DDBJ databases">
        <authorList>
            <consortium name="NBRP consortium"/>
            <person name="Sawabe T."/>
            <person name="Meirelles P."/>
            <person name="Nakanishi M."/>
            <person name="Sayaka M."/>
            <person name="Hattori M."/>
            <person name="Ohkuma M."/>
        </authorList>
    </citation>
    <scope>NUCLEOTIDE SEQUENCE [LARGE SCALE GENOMIC DNA]</scope>
    <source>
        <strain evidence="9 10">JCM 19240</strain>
    </source>
</reference>
<dbReference type="PANTHER" id="PTHR10578:SF107">
    <property type="entry name" value="2-HYDROXYACID OXIDASE 1"/>
    <property type="match status" value="1"/>
</dbReference>
<dbReference type="PROSITE" id="PS00557">
    <property type="entry name" value="FMN_HYDROXY_ACID_DH_1"/>
    <property type="match status" value="1"/>
</dbReference>
<evidence type="ECO:0000313" key="10">
    <source>
        <dbReference type="Proteomes" id="UP000029224"/>
    </source>
</evidence>
<feature type="binding site" evidence="7">
    <location>
        <position position="132"/>
    </location>
    <ligand>
        <name>glyoxylate</name>
        <dbReference type="ChEBI" id="CHEBI:36655"/>
    </ligand>
</feature>
<dbReference type="OrthoDB" id="9770452at2"/>
<comment type="cofactor">
    <cofactor evidence="1">
        <name>FMN</name>
        <dbReference type="ChEBI" id="CHEBI:58210"/>
    </cofactor>
</comment>
<evidence type="ECO:0000313" key="9">
    <source>
        <dbReference type="EMBL" id="GAL35873.1"/>
    </source>
</evidence>
<dbReference type="InterPro" id="IPR008259">
    <property type="entry name" value="FMN_hydac_DH_AS"/>
</dbReference>
<proteinExistence type="inferred from homology"/>
<comment type="caution">
    <text evidence="9">The sequence shown here is derived from an EMBL/GenBank/DDBJ whole genome shotgun (WGS) entry which is preliminary data.</text>
</comment>
<feature type="active site" description="Proton acceptor" evidence="6">
    <location>
        <position position="276"/>
    </location>
</feature>
<evidence type="ECO:0000256" key="6">
    <source>
        <dbReference type="PIRSR" id="PIRSR000138-1"/>
    </source>
</evidence>
<evidence type="ECO:0000256" key="1">
    <source>
        <dbReference type="ARBA" id="ARBA00001917"/>
    </source>
</evidence>
<sequence length="378" mass="42203">MLNGQYPDYSRMRSKTQKNIPKFIYEYLEGGCFDDIGLETNRLAFKKSKLSPRYLTPYSKCDLTTTILGKEYSAPFGISPIGLQGLIWPDSPVILANAAKKHNIPYILSTVSSESIEVIADLAEDNAWFQLYNPVDETIQDSILGRLKSCGYKNLVVTVDIPTFGFRPNDIVNGLTMPPKHSLNNFIDVCKRPQWAMQTIRYGIPKFKNLEQYMRENRLDLPDMMRSMAMGKVDTEGLKRIRDKWDGNLIIKGVCSSSDLNLLSQVGADAVILSNHGARQLDACESPLDVLKKVNKETLPSGMTVMMDSGIRSGVDIATSLATGAQFTFLGRFFMYAVSSLGKEGGDHAIELLMQQLTQVLEQIRCEKPADLSEFLAN</sequence>
<dbReference type="InterPro" id="IPR013785">
    <property type="entry name" value="Aldolase_TIM"/>
</dbReference>
<evidence type="ECO:0000256" key="2">
    <source>
        <dbReference type="ARBA" id="ARBA00022630"/>
    </source>
</evidence>
<dbReference type="EMBL" id="BBMT01000008">
    <property type="protein sequence ID" value="GAL35873.1"/>
    <property type="molecule type" value="Genomic_DNA"/>
</dbReference>
<evidence type="ECO:0000256" key="4">
    <source>
        <dbReference type="ARBA" id="ARBA00023002"/>
    </source>
</evidence>
<gene>
    <name evidence="9" type="ORF">JCM19240_4808</name>
</gene>
<dbReference type="PROSITE" id="PS51349">
    <property type="entry name" value="FMN_HYDROXY_ACID_DH_2"/>
    <property type="match status" value="1"/>
</dbReference>
<feature type="binding site" evidence="7">
    <location>
        <position position="109"/>
    </location>
    <ligand>
        <name>FMN</name>
        <dbReference type="ChEBI" id="CHEBI:58210"/>
    </ligand>
</feature>
<dbReference type="AlphaFoldDB" id="A0A090T9C8"/>
<dbReference type="GO" id="GO:0005886">
    <property type="term" value="C:plasma membrane"/>
    <property type="evidence" value="ECO:0007669"/>
    <property type="project" value="TreeGrafter"/>
</dbReference>
<evidence type="ECO:0000259" key="8">
    <source>
        <dbReference type="PROSITE" id="PS51349"/>
    </source>
</evidence>
<organism evidence="9 10">
    <name type="scientific">Vibrio maritimus</name>
    <dbReference type="NCBI Taxonomy" id="990268"/>
    <lineage>
        <taxon>Bacteria</taxon>
        <taxon>Pseudomonadati</taxon>
        <taxon>Pseudomonadota</taxon>
        <taxon>Gammaproteobacteria</taxon>
        <taxon>Vibrionales</taxon>
        <taxon>Vibrionaceae</taxon>
        <taxon>Vibrio</taxon>
    </lineage>
</organism>
<evidence type="ECO:0000256" key="3">
    <source>
        <dbReference type="ARBA" id="ARBA00022643"/>
    </source>
</evidence>
<dbReference type="GO" id="GO:0009060">
    <property type="term" value="P:aerobic respiration"/>
    <property type="evidence" value="ECO:0007669"/>
    <property type="project" value="TreeGrafter"/>
</dbReference>
<accession>A0A090T9C8</accession>
<dbReference type="Pfam" id="PF01070">
    <property type="entry name" value="FMN_dh"/>
    <property type="match status" value="1"/>
</dbReference>
<feature type="binding site" evidence="7">
    <location>
        <position position="274"/>
    </location>
    <ligand>
        <name>FMN</name>
        <dbReference type="ChEBI" id="CHEBI:58210"/>
    </ligand>
</feature>
<dbReference type="SUPFAM" id="SSF51395">
    <property type="entry name" value="FMN-linked oxidoreductases"/>
    <property type="match status" value="1"/>
</dbReference>
<protein>
    <submittedName>
        <fullName evidence="9">L-lactate dehydrogenase</fullName>
        <ecNumber evidence="9">1.1.2.3</ecNumber>
    </submittedName>
</protein>
<dbReference type="InterPro" id="IPR012133">
    <property type="entry name" value="Alpha-hydoxy_acid_DH_FMN"/>
</dbReference>
<keyword evidence="2 7" id="KW-0285">Flavoprotein</keyword>
<keyword evidence="3 7" id="KW-0288">FMN</keyword>